<sequence>MPPSSPPPIVHSSPFRTFAQALLGAPILPHAVIPDKPLELYFGEPAVTFTEEDERRLLRPLSLALIRKFSHKRPPVDVVRKAFSAFGFVCVVHIGFVDQKHISILPQKEEDFLRLRSRLTWFVANAPMRVFRWSVNFDPLEESSIASGWVSFPSLRYHLFDESALFLMAKSFGNPLKIDKASSEFSRPSVARVFVEVDLSRPLPARVRVNLPGTRSYWQDCEFEDFPKFCKLCRHLGHFDLACKVVPQDQPATKEYGGQVLPDHTGVLAPGLGSSQAVSLQQTVTVSSALSLEHTLPCLTPPLHVGSISVVPQEAGQFPPSSLLSVEAGVVSPYHVVCGVDGSGLDALASVVEGPIFVSPAATKVTSTGSGSQVGDVSTGFGPVQPLRSCIVGIQDAFPSMGVPSPKGSEKASEASTSAPLVPCVVLQPVPVAKGPGAPDVAIGDPSGALKAEEDGSQPEARATIGFSVDVVQSPAEGFGQEENMVGRCFSGSSPVRRQDGDLLSGLDNSSLGVVDELSCSSHLRLTPGVMLPVVREKTRADHDVAPLIAVLGDGIYHQAPGVVLEIGEEQRSLHLDFNACTEVRQKGPEVQGEDIRKHRRSKNPNRAIPQQIMNVSKS</sequence>
<keyword evidence="4" id="KW-1185">Reference proteome</keyword>
<evidence type="ECO:0000313" key="3">
    <source>
        <dbReference type="EMBL" id="KAJ6790505.1"/>
    </source>
</evidence>
<dbReference type="Proteomes" id="UP001140949">
    <property type="component" value="Unassembled WGS sequence"/>
</dbReference>
<evidence type="ECO:0000259" key="2">
    <source>
        <dbReference type="Pfam" id="PF14111"/>
    </source>
</evidence>
<reference evidence="3" key="2">
    <citation type="submission" date="2023-04" db="EMBL/GenBank/DDBJ databases">
        <authorList>
            <person name="Bruccoleri R.E."/>
            <person name="Oakeley E.J."/>
            <person name="Faust A.-M."/>
            <person name="Dessus-Babus S."/>
            <person name="Altorfer M."/>
            <person name="Burckhardt D."/>
            <person name="Oertli M."/>
            <person name="Naumann U."/>
            <person name="Petersen F."/>
            <person name="Wong J."/>
        </authorList>
    </citation>
    <scope>NUCLEOTIDE SEQUENCE</scope>
    <source>
        <strain evidence="3">GSM-AAB239-AS_SAM_17_03QT</strain>
        <tissue evidence="3">Leaf</tissue>
    </source>
</reference>
<dbReference type="EMBL" id="JANAVB010045219">
    <property type="protein sequence ID" value="KAJ6790505.1"/>
    <property type="molecule type" value="Genomic_DNA"/>
</dbReference>
<gene>
    <name evidence="3" type="ORF">M6B38_248850</name>
</gene>
<proteinExistence type="predicted"/>
<dbReference type="PANTHER" id="PTHR31286">
    <property type="entry name" value="GLYCINE-RICH CELL WALL STRUCTURAL PROTEIN 1.8-LIKE"/>
    <property type="match status" value="1"/>
</dbReference>
<dbReference type="Pfam" id="PF14111">
    <property type="entry name" value="DUF4283"/>
    <property type="match status" value="1"/>
</dbReference>
<name>A0AAX6DFJ1_IRIPA</name>
<dbReference type="InterPro" id="IPR040256">
    <property type="entry name" value="At4g02000-like"/>
</dbReference>
<dbReference type="InterPro" id="IPR025558">
    <property type="entry name" value="DUF4283"/>
</dbReference>
<organism evidence="3 4">
    <name type="scientific">Iris pallida</name>
    <name type="common">Sweet iris</name>
    <dbReference type="NCBI Taxonomy" id="29817"/>
    <lineage>
        <taxon>Eukaryota</taxon>
        <taxon>Viridiplantae</taxon>
        <taxon>Streptophyta</taxon>
        <taxon>Embryophyta</taxon>
        <taxon>Tracheophyta</taxon>
        <taxon>Spermatophyta</taxon>
        <taxon>Magnoliopsida</taxon>
        <taxon>Liliopsida</taxon>
        <taxon>Asparagales</taxon>
        <taxon>Iridaceae</taxon>
        <taxon>Iridoideae</taxon>
        <taxon>Irideae</taxon>
        <taxon>Iris</taxon>
    </lineage>
</organism>
<feature type="domain" description="DUF4283" evidence="2">
    <location>
        <begin position="62"/>
        <end position="140"/>
    </location>
</feature>
<dbReference type="PANTHER" id="PTHR31286:SF179">
    <property type="entry name" value="RNASE H TYPE-1 DOMAIN-CONTAINING PROTEIN"/>
    <property type="match status" value="1"/>
</dbReference>
<comment type="caution">
    <text evidence="3">The sequence shown here is derived from an EMBL/GenBank/DDBJ whole genome shotgun (WGS) entry which is preliminary data.</text>
</comment>
<feature type="region of interest" description="Disordered" evidence="1">
    <location>
        <begin position="589"/>
        <end position="619"/>
    </location>
</feature>
<reference evidence="3" key="1">
    <citation type="journal article" date="2023" name="GigaByte">
        <title>Genome assembly of the bearded iris, Iris pallida Lam.</title>
        <authorList>
            <person name="Bruccoleri R.E."/>
            <person name="Oakeley E.J."/>
            <person name="Faust A.M.E."/>
            <person name="Altorfer M."/>
            <person name="Dessus-Babus S."/>
            <person name="Burckhardt D."/>
            <person name="Oertli M."/>
            <person name="Naumann U."/>
            <person name="Petersen F."/>
            <person name="Wong J."/>
        </authorList>
    </citation>
    <scope>NUCLEOTIDE SEQUENCE</scope>
    <source>
        <strain evidence="3">GSM-AAB239-AS_SAM_17_03QT</strain>
    </source>
</reference>
<accession>A0AAX6DFJ1</accession>
<evidence type="ECO:0000256" key="1">
    <source>
        <dbReference type="SAM" id="MobiDB-lite"/>
    </source>
</evidence>
<protein>
    <recommendedName>
        <fullName evidence="2">DUF4283 domain-containing protein</fullName>
    </recommendedName>
</protein>
<dbReference type="AlphaFoldDB" id="A0AAX6DFJ1"/>
<evidence type="ECO:0000313" key="4">
    <source>
        <dbReference type="Proteomes" id="UP001140949"/>
    </source>
</evidence>